<keyword evidence="3" id="KW-1185">Reference proteome</keyword>
<evidence type="ECO:0008006" key="4">
    <source>
        <dbReference type="Google" id="ProtNLM"/>
    </source>
</evidence>
<evidence type="ECO:0000313" key="2">
    <source>
        <dbReference type="EMBL" id="GBP69683.1"/>
    </source>
</evidence>
<organism evidence="2 3">
    <name type="scientific">Eumeta variegata</name>
    <name type="common">Bagworm moth</name>
    <name type="synonym">Eumeta japonica</name>
    <dbReference type="NCBI Taxonomy" id="151549"/>
    <lineage>
        <taxon>Eukaryota</taxon>
        <taxon>Metazoa</taxon>
        <taxon>Ecdysozoa</taxon>
        <taxon>Arthropoda</taxon>
        <taxon>Hexapoda</taxon>
        <taxon>Insecta</taxon>
        <taxon>Pterygota</taxon>
        <taxon>Neoptera</taxon>
        <taxon>Endopterygota</taxon>
        <taxon>Lepidoptera</taxon>
        <taxon>Glossata</taxon>
        <taxon>Ditrysia</taxon>
        <taxon>Tineoidea</taxon>
        <taxon>Psychidae</taxon>
        <taxon>Oiketicinae</taxon>
        <taxon>Eumeta</taxon>
    </lineage>
</organism>
<accession>A0A4C1Y2S7</accession>
<name>A0A4C1Y2S7_EUMVA</name>
<dbReference type="EMBL" id="BGZK01001049">
    <property type="protein sequence ID" value="GBP69683.1"/>
    <property type="molecule type" value="Genomic_DNA"/>
</dbReference>
<gene>
    <name evidence="2" type="ORF">EVAR_49770_1</name>
</gene>
<feature type="compositionally biased region" description="Basic residues" evidence="1">
    <location>
        <begin position="212"/>
        <end position="224"/>
    </location>
</feature>
<dbReference type="Proteomes" id="UP000299102">
    <property type="component" value="Unassembled WGS sequence"/>
</dbReference>
<dbReference type="AlphaFoldDB" id="A0A4C1Y2S7"/>
<feature type="region of interest" description="Disordered" evidence="1">
    <location>
        <begin position="211"/>
        <end position="230"/>
    </location>
</feature>
<dbReference type="OrthoDB" id="10032414at2759"/>
<comment type="caution">
    <text evidence="2">The sequence shown here is derived from an EMBL/GenBank/DDBJ whole genome shotgun (WGS) entry which is preliminary data.</text>
</comment>
<reference evidence="2 3" key="1">
    <citation type="journal article" date="2019" name="Commun. Biol.">
        <title>The bagworm genome reveals a unique fibroin gene that provides high tensile strength.</title>
        <authorList>
            <person name="Kono N."/>
            <person name="Nakamura H."/>
            <person name="Ohtoshi R."/>
            <person name="Tomita M."/>
            <person name="Numata K."/>
            <person name="Arakawa K."/>
        </authorList>
    </citation>
    <scope>NUCLEOTIDE SEQUENCE [LARGE SCALE GENOMIC DNA]</scope>
</reference>
<proteinExistence type="predicted"/>
<evidence type="ECO:0000313" key="3">
    <source>
        <dbReference type="Proteomes" id="UP000299102"/>
    </source>
</evidence>
<protein>
    <recommendedName>
        <fullName evidence="4">Mariner Mos1 transposase</fullName>
    </recommendedName>
</protein>
<sequence>MRHKIRKKILTFIDILYVGESSTKLVQAKRFQSGNLDFKDEPRSGRPVTDKVDAILEKIEQDRHIIFNDIANELEIAHKTVLTRLKKKLNVQKRLDTQYYSGLRRCGTFVIVTSRPGRRRSALSCSHTIDSDPVPTLVFDPSHVVDFGLNPAFDFDPSSVLDSAARSAFNSDSANNHNPIDTSTPSGVRHVVLRTWRTLLRDLIKGCAAMRARGRRPAAPRNARRPSSGFLRLMNTAPALRVNVRRKHSQ</sequence>
<evidence type="ECO:0000256" key="1">
    <source>
        <dbReference type="SAM" id="MobiDB-lite"/>
    </source>
</evidence>